<dbReference type="EMBL" id="BBNU01000001">
    <property type="protein sequence ID" value="GAL77789.1"/>
    <property type="molecule type" value="Genomic_DNA"/>
</dbReference>
<dbReference type="STRING" id="221126.SAMN04489722_102161"/>
<proteinExistence type="predicted"/>
<dbReference type="PROSITE" id="PS51257">
    <property type="entry name" value="PROKAR_LIPOPROTEIN"/>
    <property type="match status" value="1"/>
</dbReference>
<dbReference type="Proteomes" id="UP000029643">
    <property type="component" value="Unassembled WGS sequence"/>
</dbReference>
<reference evidence="1 2" key="1">
    <citation type="journal article" date="2014" name="Genome Announc.">
        <title>Draft Genome Sequences of Marine Flavobacterium Algibacter lectus Strains SS8 and NR4.</title>
        <authorList>
            <person name="Takatani N."/>
            <person name="Nakanishi M."/>
            <person name="Meirelles P."/>
            <person name="Mino S."/>
            <person name="Suda W."/>
            <person name="Oshima K."/>
            <person name="Hattori M."/>
            <person name="Ohkuma M."/>
            <person name="Hosokawa M."/>
            <person name="Miyashita K."/>
            <person name="Thompson F.L."/>
            <person name="Niwa A."/>
            <person name="Sawabe T."/>
            <person name="Sawabe T."/>
        </authorList>
    </citation>
    <scope>NUCLEOTIDE SEQUENCE [LARGE SCALE GENOMIC DNA]</scope>
    <source>
        <strain evidence="2">JCM19274</strain>
    </source>
</reference>
<accession>A0A090WQW9</accession>
<dbReference type="PANTHER" id="PTHR41339:SF1">
    <property type="entry name" value="SECRETED PROTEIN"/>
    <property type="match status" value="1"/>
</dbReference>
<comment type="caution">
    <text evidence="1">The sequence shown here is derived from an EMBL/GenBank/DDBJ whole genome shotgun (WGS) entry which is preliminary data.</text>
</comment>
<organism evidence="1 2">
    <name type="scientific">Algibacter lectus</name>
    <dbReference type="NCBI Taxonomy" id="221126"/>
    <lineage>
        <taxon>Bacteria</taxon>
        <taxon>Pseudomonadati</taxon>
        <taxon>Bacteroidota</taxon>
        <taxon>Flavobacteriia</taxon>
        <taxon>Flavobacteriales</taxon>
        <taxon>Flavobacteriaceae</taxon>
        <taxon>Algibacter</taxon>
    </lineage>
</organism>
<protein>
    <submittedName>
        <fullName evidence="1">Uncharacterized protein</fullName>
    </submittedName>
</protein>
<evidence type="ECO:0000313" key="2">
    <source>
        <dbReference type="Proteomes" id="UP000029643"/>
    </source>
</evidence>
<gene>
    <name evidence="1" type="ORF">JCM19274_5502</name>
</gene>
<name>A0A090WQW9_9FLAO</name>
<dbReference type="AlphaFoldDB" id="A0A090WQW9"/>
<dbReference type="PANTHER" id="PTHR41339">
    <property type="entry name" value="LIPL48"/>
    <property type="match status" value="1"/>
</dbReference>
<evidence type="ECO:0000313" key="1">
    <source>
        <dbReference type="EMBL" id="GAL77789.1"/>
    </source>
</evidence>
<dbReference type="RefSeq" id="WP_369449840.1">
    <property type="nucleotide sequence ID" value="NZ_BBNU01000001.1"/>
</dbReference>
<sequence>MKNLTQKTLILITMLFVGCIYAQQEKGIIGNDNWLSYWTDFKPKTNDYGQPSQILTGNITEDTKLTKREIYLLVGNVFVTGNATLTIEPGTIIMGDSKSNGSLIISKGSTLIAEGLETDPIVFTSSKDIKKSGDWGGGLFILGNAPINQVGGVSNVKYGFQQVSNQNALYGGENARSNSGVLKYVRIEYAGKRTKDNGYFSGITLAGVGSETVLENVMVTYCKGNSFNVIGGVVNLDKMVSYRSNGNDFDFNYGTQCNITNSLAIRSPYVSGSEESRSMSISSYNRKEEVDYSKKSTLVTAKNISIINLSNDLASAIEIGLVKERYLCI</sequence>